<evidence type="ECO:0000313" key="2">
    <source>
        <dbReference type="Proteomes" id="UP000435112"/>
    </source>
</evidence>
<comment type="caution">
    <text evidence="1">The sequence shown here is derived from an EMBL/GenBank/DDBJ whole genome shotgun (WGS) entry which is preliminary data.</text>
</comment>
<accession>A0A6A3MZ99</accession>
<name>A0A6A3MZ99_9STRA</name>
<dbReference type="AlphaFoldDB" id="A0A6A3MZ99"/>
<dbReference type="EMBL" id="QXFU01000416">
    <property type="protein sequence ID" value="KAE9034099.1"/>
    <property type="molecule type" value="Genomic_DNA"/>
</dbReference>
<dbReference type="Proteomes" id="UP000435112">
    <property type="component" value="Unassembled WGS sequence"/>
</dbReference>
<evidence type="ECO:0000313" key="1">
    <source>
        <dbReference type="EMBL" id="KAE9034099.1"/>
    </source>
</evidence>
<organism evidence="1 2">
    <name type="scientific">Phytophthora rubi</name>
    <dbReference type="NCBI Taxonomy" id="129364"/>
    <lineage>
        <taxon>Eukaryota</taxon>
        <taxon>Sar</taxon>
        <taxon>Stramenopiles</taxon>
        <taxon>Oomycota</taxon>
        <taxon>Peronosporomycetes</taxon>
        <taxon>Peronosporales</taxon>
        <taxon>Peronosporaceae</taxon>
        <taxon>Phytophthora</taxon>
    </lineage>
</organism>
<gene>
    <name evidence="1" type="ORF">PR002_g8306</name>
</gene>
<protein>
    <submittedName>
        <fullName evidence="1">Uncharacterized protein</fullName>
    </submittedName>
</protein>
<sequence length="104" mass="11500">MAEGLRISIQKKPSRFLELLDVLGHHSVELGVSMITVSESLRECHDFFLQLRDLLGVVIGVLEGQLDLSILAFLGQLECSFGLDQSFAERSKEGRGLLGFTLPQ</sequence>
<reference evidence="1 2" key="1">
    <citation type="submission" date="2018-09" db="EMBL/GenBank/DDBJ databases">
        <title>Genomic investigation of the strawberry pathogen Phytophthora fragariae indicates pathogenicity is determined by transcriptional variation in three key races.</title>
        <authorList>
            <person name="Adams T.M."/>
            <person name="Armitage A.D."/>
            <person name="Sobczyk M.K."/>
            <person name="Bates H.J."/>
            <person name="Dunwell J.M."/>
            <person name="Nellist C.F."/>
            <person name="Harrison R.J."/>
        </authorList>
    </citation>
    <scope>NUCLEOTIDE SEQUENCE [LARGE SCALE GENOMIC DNA]</scope>
    <source>
        <strain evidence="1 2">SCRP324</strain>
    </source>
</reference>
<proteinExistence type="predicted"/>